<protein>
    <submittedName>
        <fullName evidence="2">Uncharacterized protein</fullName>
    </submittedName>
</protein>
<feature type="transmembrane region" description="Helical" evidence="1">
    <location>
        <begin position="177"/>
        <end position="202"/>
    </location>
</feature>
<evidence type="ECO:0000313" key="2">
    <source>
        <dbReference type="EMBL" id="KAL2750370.1"/>
    </source>
</evidence>
<evidence type="ECO:0000313" key="3">
    <source>
        <dbReference type="Proteomes" id="UP001607303"/>
    </source>
</evidence>
<dbReference type="EMBL" id="JAYRBN010000013">
    <property type="protein sequence ID" value="KAL2750370.1"/>
    <property type="molecule type" value="Genomic_DNA"/>
</dbReference>
<accession>A0ABD2D0G7</accession>
<keyword evidence="3" id="KW-1185">Reference proteome</keyword>
<dbReference type="Proteomes" id="UP001607303">
    <property type="component" value="Unassembled WGS sequence"/>
</dbReference>
<reference evidence="2 3" key="1">
    <citation type="journal article" date="2024" name="Ann. Entomol. Soc. Am.">
        <title>Genomic analyses of the southern and eastern yellowjacket wasps (Hymenoptera: Vespidae) reveal evolutionary signatures of social life.</title>
        <authorList>
            <person name="Catto M.A."/>
            <person name="Caine P.B."/>
            <person name="Orr S.E."/>
            <person name="Hunt B.G."/>
            <person name="Goodisman M.A.D."/>
        </authorList>
    </citation>
    <scope>NUCLEOTIDE SEQUENCE [LARGE SCALE GENOMIC DNA]</scope>
    <source>
        <strain evidence="2">232</strain>
        <tissue evidence="2">Head and thorax</tissue>
    </source>
</reference>
<keyword evidence="1" id="KW-0472">Membrane</keyword>
<organism evidence="2 3">
    <name type="scientific">Vespula maculifrons</name>
    <name type="common">Eastern yellow jacket</name>
    <name type="synonym">Wasp</name>
    <dbReference type="NCBI Taxonomy" id="7453"/>
    <lineage>
        <taxon>Eukaryota</taxon>
        <taxon>Metazoa</taxon>
        <taxon>Ecdysozoa</taxon>
        <taxon>Arthropoda</taxon>
        <taxon>Hexapoda</taxon>
        <taxon>Insecta</taxon>
        <taxon>Pterygota</taxon>
        <taxon>Neoptera</taxon>
        <taxon>Endopterygota</taxon>
        <taxon>Hymenoptera</taxon>
        <taxon>Apocrita</taxon>
        <taxon>Aculeata</taxon>
        <taxon>Vespoidea</taxon>
        <taxon>Vespidae</taxon>
        <taxon>Vespinae</taxon>
        <taxon>Vespula</taxon>
    </lineage>
</organism>
<sequence>METIIWNIKSHIEAEECFKRQLKILTKEGTSLAIVHLGTRVRGNGRDLSFSKHLTVSGFSWRKFRYETSTASQISPVFHDCLFTPSNIAASYEAYSRTIADKSLSVSLSGLEKLSDRCERSSSSYKYNYVTIGEGKYLSPCVLLSYVPKNSFTNNTNGLNTIRFSRKFHFYIIEMKLILLIHSILIIILLGLGIVAVAIYLYL</sequence>
<proteinExistence type="predicted"/>
<name>A0ABD2D0G7_VESMC</name>
<comment type="caution">
    <text evidence="2">The sequence shown here is derived from an EMBL/GenBank/DDBJ whole genome shotgun (WGS) entry which is preliminary data.</text>
</comment>
<dbReference type="AlphaFoldDB" id="A0ABD2D0G7"/>
<keyword evidence="1" id="KW-0812">Transmembrane</keyword>
<evidence type="ECO:0000256" key="1">
    <source>
        <dbReference type="SAM" id="Phobius"/>
    </source>
</evidence>
<keyword evidence="1" id="KW-1133">Transmembrane helix</keyword>
<gene>
    <name evidence="2" type="ORF">V1477_001355</name>
</gene>